<dbReference type="RefSeq" id="WP_067560308.1">
    <property type="nucleotide sequence ID" value="NZ_LPXN01000175.1"/>
</dbReference>
<dbReference type="Proteomes" id="UP000076400">
    <property type="component" value="Unassembled WGS sequence"/>
</dbReference>
<evidence type="ECO:0000256" key="2">
    <source>
        <dbReference type="ARBA" id="ARBA00022801"/>
    </source>
</evidence>
<reference evidence="3" key="1">
    <citation type="submission" date="2015-12" db="EMBL/GenBank/DDBJ databases">
        <title>Genome sequence of Oceanibaculum pacificum MCCC 1A02656.</title>
        <authorList>
            <person name="Lu L."/>
            <person name="Lai Q."/>
            <person name="Shao Z."/>
            <person name="Qian P."/>
        </authorList>
    </citation>
    <scope>NUCLEOTIDE SEQUENCE [LARGE SCALE GENOMIC DNA]</scope>
    <source>
        <strain evidence="3">MCCC 1A02656</strain>
    </source>
</reference>
<dbReference type="InterPro" id="IPR050563">
    <property type="entry name" value="4-hydroxybenzoyl-CoA_TE"/>
</dbReference>
<keyword evidence="2" id="KW-0378">Hydrolase</keyword>
<dbReference type="Gene3D" id="3.10.129.10">
    <property type="entry name" value="Hotdog Thioesterase"/>
    <property type="match status" value="1"/>
</dbReference>
<dbReference type="OrthoDB" id="9799036at2"/>
<dbReference type="EMBL" id="LPXN01000175">
    <property type="protein sequence ID" value="KZC97679.1"/>
    <property type="molecule type" value="Genomic_DNA"/>
</dbReference>
<dbReference type="PANTHER" id="PTHR31793:SF27">
    <property type="entry name" value="NOVEL THIOESTERASE SUPERFAMILY DOMAIN AND SAPOSIN A-TYPE DOMAIN CONTAINING PROTEIN (0610012H03RIK)"/>
    <property type="match status" value="1"/>
</dbReference>
<keyword evidence="4" id="KW-1185">Reference proteome</keyword>
<evidence type="ECO:0008006" key="5">
    <source>
        <dbReference type="Google" id="ProtNLM"/>
    </source>
</evidence>
<comment type="similarity">
    <text evidence="1">Belongs to the 4-hydroxybenzoyl-CoA thioesterase family.</text>
</comment>
<dbReference type="GO" id="GO:0047617">
    <property type="term" value="F:fatty acyl-CoA hydrolase activity"/>
    <property type="evidence" value="ECO:0007669"/>
    <property type="project" value="TreeGrafter"/>
</dbReference>
<dbReference type="SUPFAM" id="SSF54637">
    <property type="entry name" value="Thioesterase/thiol ester dehydrase-isomerase"/>
    <property type="match status" value="1"/>
</dbReference>
<protein>
    <recommendedName>
        <fullName evidence="5">Thioesterase domain-containing protein</fullName>
    </recommendedName>
</protein>
<dbReference type="CDD" id="cd00586">
    <property type="entry name" value="4HBT"/>
    <property type="match status" value="1"/>
</dbReference>
<dbReference type="Pfam" id="PF13279">
    <property type="entry name" value="4HBT_2"/>
    <property type="match status" value="1"/>
</dbReference>
<accession>A0A154V8U3</accession>
<sequence>MTDIFAEAGIDLADPASFAHWRDESIRFSDVDMLGHVNNVSYAAYCEAGRVHLIREVAARTGVHNAWVLARLTIDYGAEVMFPGTIRIGTRMTRIGTKSVTMGQGMFVEGRCVARSLAALVCFDLESRKTIAVPPLVREALTILSPQPTLVA</sequence>
<evidence type="ECO:0000313" key="3">
    <source>
        <dbReference type="EMBL" id="KZC97679.1"/>
    </source>
</evidence>
<name>A0A154V8U3_9PROT</name>
<dbReference type="STRING" id="580166.AUP43_14965"/>
<comment type="caution">
    <text evidence="3">The sequence shown here is derived from an EMBL/GenBank/DDBJ whole genome shotgun (WGS) entry which is preliminary data.</text>
</comment>
<dbReference type="AlphaFoldDB" id="A0A154V8U3"/>
<proteinExistence type="inferred from homology"/>
<gene>
    <name evidence="3" type="ORF">AUP43_14965</name>
</gene>
<organism evidence="3 4">
    <name type="scientific">Oceanibaculum pacificum</name>
    <dbReference type="NCBI Taxonomy" id="580166"/>
    <lineage>
        <taxon>Bacteria</taxon>
        <taxon>Pseudomonadati</taxon>
        <taxon>Pseudomonadota</taxon>
        <taxon>Alphaproteobacteria</taxon>
        <taxon>Rhodospirillales</taxon>
        <taxon>Oceanibaculaceae</taxon>
        <taxon>Oceanibaculum</taxon>
    </lineage>
</organism>
<dbReference type="PANTHER" id="PTHR31793">
    <property type="entry name" value="4-HYDROXYBENZOYL-COA THIOESTERASE FAMILY MEMBER"/>
    <property type="match status" value="1"/>
</dbReference>
<dbReference type="InterPro" id="IPR029069">
    <property type="entry name" value="HotDog_dom_sf"/>
</dbReference>
<evidence type="ECO:0000256" key="1">
    <source>
        <dbReference type="ARBA" id="ARBA00005953"/>
    </source>
</evidence>
<evidence type="ECO:0000313" key="4">
    <source>
        <dbReference type="Proteomes" id="UP000076400"/>
    </source>
</evidence>